<evidence type="ECO:0000259" key="8">
    <source>
        <dbReference type="Pfam" id="PF02687"/>
    </source>
</evidence>
<evidence type="ECO:0000256" key="2">
    <source>
        <dbReference type="ARBA" id="ARBA00022475"/>
    </source>
</evidence>
<reference evidence="9 10" key="1">
    <citation type="submission" date="2019-12" db="EMBL/GenBank/DDBJ databases">
        <title>Sporaefaciens musculi gen. nov., sp. nov., a novel bacterium isolated from the caecum of an obese mouse.</title>
        <authorList>
            <person name="Rasmussen T.S."/>
            <person name="Streidl T."/>
            <person name="Hitch T.C.A."/>
            <person name="Wortmann E."/>
            <person name="Deptula P."/>
            <person name="Hansen M."/>
            <person name="Nielsen D.S."/>
            <person name="Clavel T."/>
            <person name="Vogensen F.K."/>
        </authorList>
    </citation>
    <scope>NUCLEOTIDE SEQUENCE [LARGE SCALE GENOMIC DNA]</scope>
    <source>
        <strain evidence="9 10">WCA-9-b2</strain>
        <plasmid evidence="9">unnamed</plasmid>
    </source>
</reference>
<dbReference type="RefSeq" id="WP_159757625.1">
    <property type="nucleotide sequence ID" value="NZ_WUQX01000003.1"/>
</dbReference>
<feature type="transmembrane region" description="Helical" evidence="7">
    <location>
        <begin position="453"/>
        <end position="474"/>
    </location>
</feature>
<keyword evidence="4 7" id="KW-1133">Transmembrane helix</keyword>
<protein>
    <submittedName>
        <fullName evidence="9">FtsX-like permease family protein</fullName>
    </submittedName>
</protein>
<feature type="transmembrane region" description="Helical" evidence="7">
    <location>
        <begin position="374"/>
        <end position="393"/>
    </location>
</feature>
<comment type="subcellular location">
    <subcellularLocation>
        <location evidence="1">Cell membrane</location>
        <topology evidence="1">Multi-pass membrane protein</topology>
    </subcellularLocation>
</comment>
<organism evidence="9 10">
    <name type="scientific">Sporofaciens musculi</name>
    <dbReference type="NCBI Taxonomy" id="2681861"/>
    <lineage>
        <taxon>Bacteria</taxon>
        <taxon>Bacillati</taxon>
        <taxon>Bacillota</taxon>
        <taxon>Clostridia</taxon>
        <taxon>Lachnospirales</taxon>
        <taxon>Lachnospiraceae</taxon>
        <taxon>Sporofaciens</taxon>
    </lineage>
</organism>
<evidence type="ECO:0000256" key="7">
    <source>
        <dbReference type="SAM" id="Phobius"/>
    </source>
</evidence>
<feature type="transmembrane region" description="Helical" evidence="7">
    <location>
        <begin position="329"/>
        <end position="354"/>
    </location>
</feature>
<dbReference type="PANTHER" id="PTHR30572:SF4">
    <property type="entry name" value="ABC TRANSPORTER PERMEASE YTRF"/>
    <property type="match status" value="1"/>
</dbReference>
<feature type="domain" description="ABC3 transporter permease C-terminal" evidence="8">
    <location>
        <begin position="278"/>
        <end position="397"/>
    </location>
</feature>
<evidence type="ECO:0000256" key="3">
    <source>
        <dbReference type="ARBA" id="ARBA00022692"/>
    </source>
</evidence>
<keyword evidence="5 7" id="KW-0472">Membrane</keyword>
<dbReference type="AlphaFoldDB" id="A0A7X3SM25"/>
<keyword evidence="2" id="KW-1003">Cell membrane</keyword>
<keyword evidence="9" id="KW-0614">Plasmid</keyword>
<dbReference type="PANTHER" id="PTHR30572">
    <property type="entry name" value="MEMBRANE COMPONENT OF TRANSPORTER-RELATED"/>
    <property type="match status" value="1"/>
</dbReference>
<dbReference type="InterPro" id="IPR003838">
    <property type="entry name" value="ABC3_permease_C"/>
</dbReference>
<feature type="transmembrane region" description="Helical" evidence="7">
    <location>
        <begin position="829"/>
        <end position="849"/>
    </location>
</feature>
<evidence type="ECO:0000313" key="9">
    <source>
        <dbReference type="EMBL" id="MXP79060.1"/>
    </source>
</evidence>
<sequence length="861" mass="96077">MNDILFGNNNQTMMKKMAHKSFAANKKRNMVTVIAIILTTVLVTSVFGIGISYMKSVDKQAVLHRGTKAQILLVNPTEHNLLWLNRNPNVEKIGLERQIATAKNDQAHKANGIFLRWADNDQWKEMTMPAMGDAHGEYPQEKDEIFMPGWLLADMGIKNPEIGMEIRMTCRYGGTTIDHPALSDFQEQTFRLSGWYQDYSGNYQMGNAICYISEEYWKGSAATEDNTRCAASLLFSDDETAAAEYQEILRGMEIADNSELNLLIYSGSKGNVWGLTAVILLIMLCGYLLIYNILFISVNNDIRFFGQLKTIGTTKRQIKSIIFRQMGKLCMIGVPVGLGIGAVISFVVVPLGVMGMSGGYMIKDNNAVSVSFSPVIYIGAAALSILTTLVGSLKPAGIAGSISPIEALHYQGMALKNKKVNKRKNDTEKGRAPHKNKLYRMAWRNVFRGKKSAVLTFLSLFLGLSIFLVTTGILSSIDVSVIAEQYFAENEDISVTLYDNSKPMITEEMMSDIQNMDGVLDVTAYRKCADMGYEDGFDNTKGPFCGFLEMLYEVEPGLAQYEDAYHTSDLWKSNIVGINEREFGIIKEHLGLESSYEEFQEGRVSFYLCSSDMVKAFKTAPLPRSLDVVIGGKPYAFEMSVVPVDGQAEYLNLGTGLMPEYVMPYLLVSQDYMDGLGLNSTIQKLKITVMEGMERAVTEQIVTKFDNGNVVINSKYDKEQELNKSFSMIYMLGNSLSAILLFIGVMNFINTMSVNVTVRRHELAVLESIGMTKQQICKMLVYEGVWYWTIPYILILSLGTAIFTGTFFFVKSSLIPYITYTYPAVPLTVSAVIVFAICILTPLVAYWSFSGDSVVDRLRKV</sequence>
<feature type="transmembrane region" description="Helical" evidence="7">
    <location>
        <begin position="272"/>
        <end position="294"/>
    </location>
</feature>
<dbReference type="EMBL" id="WUQX01000003">
    <property type="protein sequence ID" value="MXP79060.1"/>
    <property type="molecule type" value="Genomic_DNA"/>
</dbReference>
<dbReference type="Pfam" id="PF02687">
    <property type="entry name" value="FtsX"/>
    <property type="match status" value="2"/>
</dbReference>
<geneLocation type="plasmid" evidence="9">
    <name>unnamed</name>
</geneLocation>
<evidence type="ECO:0000256" key="6">
    <source>
        <dbReference type="ARBA" id="ARBA00038076"/>
    </source>
</evidence>
<feature type="transmembrane region" description="Helical" evidence="7">
    <location>
        <begin position="785"/>
        <end position="809"/>
    </location>
</feature>
<feature type="transmembrane region" description="Helical" evidence="7">
    <location>
        <begin position="728"/>
        <end position="749"/>
    </location>
</feature>
<proteinExistence type="inferred from homology"/>
<dbReference type="GO" id="GO:0022857">
    <property type="term" value="F:transmembrane transporter activity"/>
    <property type="evidence" value="ECO:0007669"/>
    <property type="project" value="TreeGrafter"/>
</dbReference>
<evidence type="ECO:0000313" key="10">
    <source>
        <dbReference type="Proteomes" id="UP000460412"/>
    </source>
</evidence>
<name>A0A7X3SM25_9FIRM</name>
<evidence type="ECO:0000256" key="4">
    <source>
        <dbReference type="ARBA" id="ARBA00022989"/>
    </source>
</evidence>
<feature type="domain" description="ABC3 transporter permease C-terminal" evidence="8">
    <location>
        <begin position="735"/>
        <end position="850"/>
    </location>
</feature>
<comment type="similarity">
    <text evidence="6">Belongs to the ABC-4 integral membrane protein family.</text>
</comment>
<dbReference type="Proteomes" id="UP000460412">
    <property type="component" value="Unassembled WGS sequence"/>
</dbReference>
<keyword evidence="3 7" id="KW-0812">Transmembrane</keyword>
<evidence type="ECO:0000256" key="1">
    <source>
        <dbReference type="ARBA" id="ARBA00004651"/>
    </source>
</evidence>
<evidence type="ECO:0000256" key="5">
    <source>
        <dbReference type="ARBA" id="ARBA00023136"/>
    </source>
</evidence>
<dbReference type="InterPro" id="IPR050250">
    <property type="entry name" value="Macrolide_Exporter_MacB"/>
</dbReference>
<comment type="caution">
    <text evidence="9">The sequence shown here is derived from an EMBL/GenBank/DDBJ whole genome shotgun (WGS) entry which is preliminary data.</text>
</comment>
<dbReference type="GO" id="GO:0005886">
    <property type="term" value="C:plasma membrane"/>
    <property type="evidence" value="ECO:0007669"/>
    <property type="project" value="UniProtKB-SubCell"/>
</dbReference>
<accession>A0A7X3SM25</accession>
<keyword evidence="10" id="KW-1185">Reference proteome</keyword>
<gene>
    <name evidence="9" type="ORF">GN277_28275</name>
</gene>